<keyword evidence="3" id="KW-1185">Reference proteome</keyword>
<feature type="transmembrane region" description="Helical" evidence="1">
    <location>
        <begin position="87"/>
        <end position="108"/>
    </location>
</feature>
<dbReference type="AlphaFoldDB" id="L0JZ99"/>
<dbReference type="InterPro" id="IPR025058">
    <property type="entry name" value="DUF3995"/>
</dbReference>
<gene>
    <name evidence="2" type="ORF">Natoc_2588</name>
</gene>
<dbReference type="Pfam" id="PF13160">
    <property type="entry name" value="DUF3995"/>
    <property type="match status" value="1"/>
</dbReference>
<evidence type="ECO:0000313" key="3">
    <source>
        <dbReference type="Proteomes" id="UP000010878"/>
    </source>
</evidence>
<dbReference type="STRING" id="694430.Natoc_2588"/>
<feature type="transmembrane region" description="Helical" evidence="1">
    <location>
        <begin position="128"/>
        <end position="152"/>
    </location>
</feature>
<feature type="transmembrane region" description="Helical" evidence="1">
    <location>
        <begin position="53"/>
        <end position="75"/>
    </location>
</feature>
<evidence type="ECO:0000313" key="2">
    <source>
        <dbReference type="EMBL" id="AGB38352.1"/>
    </source>
</evidence>
<dbReference type="GeneID" id="14404295"/>
<dbReference type="KEGG" id="nou:Natoc_2588"/>
<keyword evidence="1" id="KW-1133">Transmembrane helix</keyword>
<sequence>MSPDRASVRIAYAATVWWVAFAALSFYWAAGGTVGLATLGEGIRSLAAERDSWFVATVAATGVLKLVPAALALSLVRPWGDRVSLRWRLAAVGGLGVLSALYGGIGIATKLLVLVGVIAPDGIDPQGFWGHLLLWDPVWVTGGVLLCAAAFSSRTSARSEPRFTP</sequence>
<accession>L0JZ99</accession>
<dbReference type="HOGENOM" id="CLU_113739_0_0_2"/>
<dbReference type="eggNOG" id="ENOG502N63D">
    <property type="taxonomic scope" value="Archaea"/>
</dbReference>
<name>L0JZ99_9EURY</name>
<organism evidence="2 3">
    <name type="scientific">Natronococcus occultus SP4</name>
    <dbReference type="NCBI Taxonomy" id="694430"/>
    <lineage>
        <taxon>Archaea</taxon>
        <taxon>Methanobacteriati</taxon>
        <taxon>Methanobacteriota</taxon>
        <taxon>Stenosarchaea group</taxon>
        <taxon>Halobacteria</taxon>
        <taxon>Halobacteriales</taxon>
        <taxon>Natrialbaceae</taxon>
        <taxon>Natronococcus</taxon>
    </lineage>
</organism>
<keyword evidence="1" id="KW-0472">Membrane</keyword>
<keyword evidence="1" id="KW-0812">Transmembrane</keyword>
<dbReference type="OrthoDB" id="167640at2157"/>
<feature type="transmembrane region" description="Helical" evidence="1">
    <location>
        <begin position="12"/>
        <end position="30"/>
    </location>
</feature>
<dbReference type="RefSeq" id="WP_015321792.1">
    <property type="nucleotide sequence ID" value="NC_019974.1"/>
</dbReference>
<reference evidence="2 3" key="1">
    <citation type="submission" date="2012-11" db="EMBL/GenBank/DDBJ databases">
        <title>FINISHED of Natronococcus occultus SP4, DSM 3396.</title>
        <authorList>
            <consortium name="DOE Joint Genome Institute"/>
            <person name="Eisen J."/>
            <person name="Huntemann M."/>
            <person name="Wei C.-L."/>
            <person name="Han J."/>
            <person name="Detter J.C."/>
            <person name="Han C."/>
            <person name="Tapia R."/>
            <person name="Chen A."/>
            <person name="Kyrpides N."/>
            <person name="Mavromatis K."/>
            <person name="Markowitz V."/>
            <person name="Szeto E."/>
            <person name="Ivanova N."/>
            <person name="Mikhailova N."/>
            <person name="Ovchinnikova G."/>
            <person name="Pagani I."/>
            <person name="Pati A."/>
            <person name="Goodwin L."/>
            <person name="Nordberg H.P."/>
            <person name="Cantor M.N."/>
            <person name="Hua S.X."/>
            <person name="Woyke T."/>
            <person name="Eisen J."/>
            <person name="Klenk H.-P."/>
            <person name="Klenk H.-P."/>
        </authorList>
    </citation>
    <scope>NUCLEOTIDE SEQUENCE [LARGE SCALE GENOMIC DNA]</scope>
    <source>
        <strain evidence="2 3">SP4</strain>
    </source>
</reference>
<evidence type="ECO:0000256" key="1">
    <source>
        <dbReference type="SAM" id="Phobius"/>
    </source>
</evidence>
<dbReference type="EMBL" id="CP003929">
    <property type="protein sequence ID" value="AGB38352.1"/>
    <property type="molecule type" value="Genomic_DNA"/>
</dbReference>
<dbReference type="Proteomes" id="UP000010878">
    <property type="component" value="Chromosome"/>
</dbReference>
<protein>
    <recommendedName>
        <fullName evidence="4">DUF3995 domain-containing protein</fullName>
    </recommendedName>
</protein>
<proteinExistence type="predicted"/>
<evidence type="ECO:0008006" key="4">
    <source>
        <dbReference type="Google" id="ProtNLM"/>
    </source>
</evidence>